<keyword evidence="5" id="KW-1185">Reference proteome</keyword>
<name>E0SE90_DICD3</name>
<dbReference type="KEGG" id="ddd:Dda3937_00637"/>
<dbReference type="InterPro" id="IPR036942">
    <property type="entry name" value="Beta-barrel_TonB_sf"/>
</dbReference>
<gene>
    <name evidence="4" type="ordered locus">Dda3937_00637</name>
</gene>
<accession>E0SE90</accession>
<evidence type="ECO:0000256" key="1">
    <source>
        <dbReference type="ARBA" id="ARBA00004442"/>
    </source>
</evidence>
<keyword evidence="4" id="KW-0675">Receptor</keyword>
<dbReference type="Gene3D" id="2.40.170.20">
    <property type="entry name" value="TonB-dependent receptor, beta-barrel domain"/>
    <property type="match status" value="1"/>
</dbReference>
<dbReference type="HOGENOM" id="CLU_2057649_0_0_6"/>
<dbReference type="Proteomes" id="UP000006859">
    <property type="component" value="Chromosome"/>
</dbReference>
<dbReference type="eggNOG" id="COG4773">
    <property type="taxonomic scope" value="Bacteria"/>
</dbReference>
<organism evidence="4 5">
    <name type="scientific">Dickeya dadantii (strain 3937)</name>
    <name type="common">Erwinia chrysanthemi (strain 3937)</name>
    <dbReference type="NCBI Taxonomy" id="198628"/>
    <lineage>
        <taxon>Bacteria</taxon>
        <taxon>Pseudomonadati</taxon>
        <taxon>Pseudomonadota</taxon>
        <taxon>Gammaproteobacteria</taxon>
        <taxon>Enterobacterales</taxon>
        <taxon>Pectobacteriaceae</taxon>
        <taxon>Dickeya</taxon>
    </lineage>
</organism>
<protein>
    <submittedName>
        <fullName evidence="4">Ferrichrome-iron receptor</fullName>
    </submittedName>
</protein>
<keyword evidence="3" id="KW-0998">Cell outer membrane</keyword>
<evidence type="ECO:0000256" key="3">
    <source>
        <dbReference type="ARBA" id="ARBA00023237"/>
    </source>
</evidence>
<evidence type="ECO:0000256" key="2">
    <source>
        <dbReference type="ARBA" id="ARBA00023136"/>
    </source>
</evidence>
<dbReference type="GO" id="GO:0009279">
    <property type="term" value="C:cell outer membrane"/>
    <property type="evidence" value="ECO:0007669"/>
    <property type="project" value="UniProtKB-SubCell"/>
</dbReference>
<dbReference type="SUPFAM" id="SSF56935">
    <property type="entry name" value="Porins"/>
    <property type="match status" value="1"/>
</dbReference>
<dbReference type="EMBL" id="CP002038">
    <property type="protein sequence ID" value="ADM98713.1"/>
    <property type="molecule type" value="Genomic_DNA"/>
</dbReference>
<dbReference type="AlphaFoldDB" id="E0SE90"/>
<proteinExistence type="predicted"/>
<comment type="subcellular location">
    <subcellularLocation>
        <location evidence="1">Cell outer membrane</location>
    </subcellularLocation>
</comment>
<sequence length="119" mass="13421">MARNQKMVGYSAEHAFNDTWTVRQNLRYMQLETQYRGIYGTGISASLPYVMDRASVISHERLNSFTVDNQAQATFSTADVSHTMLTAFRRIPSLPGTPSTVRSKPGFICRIRRSGISGW</sequence>
<reference evidence="4 5" key="1">
    <citation type="journal article" date="2011" name="J. Bacteriol.">
        <title>Genome sequence of the plant-pathogenic bacterium Dickeya dadantii 3937.</title>
        <authorList>
            <person name="Glasner J.D."/>
            <person name="Yang C.H."/>
            <person name="Reverchon S."/>
            <person name="Hugouvieux-Cotte-Pattat N."/>
            <person name="Condemine G."/>
            <person name="Bohin J.P."/>
            <person name="Van Gijsegem F."/>
            <person name="Yang S."/>
            <person name="Franza T."/>
            <person name="Expert D."/>
            <person name="Plunkett G. III"/>
            <person name="San Francisco M.J."/>
            <person name="Charkowski A.O."/>
            <person name="Py B."/>
            <person name="Bell K."/>
            <person name="Rauscher L."/>
            <person name="Rodriguez-Palenzuela P."/>
            <person name="Toussaint A."/>
            <person name="Holeva M.C."/>
            <person name="He S.Y."/>
            <person name="Douet V."/>
            <person name="Boccara M."/>
            <person name="Blanco C."/>
            <person name="Toth I."/>
            <person name="Anderson B.D."/>
            <person name="Biehl B.S."/>
            <person name="Mau B."/>
            <person name="Flynn S.M."/>
            <person name="Barras F."/>
            <person name="Lindeberg M."/>
            <person name="Birch P.R."/>
            <person name="Tsuyumu S."/>
            <person name="Shi X."/>
            <person name="Hibbing M."/>
            <person name="Yap M.N."/>
            <person name="Carpentier M."/>
            <person name="Dassa E."/>
            <person name="Umehara M."/>
            <person name="Kim J.F."/>
            <person name="Rusch M."/>
            <person name="Soni P."/>
            <person name="Mayhew G.F."/>
            <person name="Fouts D.E."/>
            <person name="Gill S.R."/>
            <person name="Blattner F.R."/>
            <person name="Keen N.T."/>
            <person name="Perna N.T."/>
        </authorList>
    </citation>
    <scope>NUCLEOTIDE SEQUENCE [LARGE SCALE GENOMIC DNA]</scope>
    <source>
        <strain evidence="4 5">3937</strain>
    </source>
</reference>
<dbReference type="STRING" id="198628.Dda3937_00637"/>
<evidence type="ECO:0000313" key="5">
    <source>
        <dbReference type="Proteomes" id="UP000006859"/>
    </source>
</evidence>
<keyword evidence="2" id="KW-0472">Membrane</keyword>
<evidence type="ECO:0000313" key="4">
    <source>
        <dbReference type="EMBL" id="ADM98713.1"/>
    </source>
</evidence>